<protein>
    <submittedName>
        <fullName evidence="2">DUF1294 domain-containing protein</fullName>
    </submittedName>
</protein>
<dbReference type="PIRSF" id="PIRSF002599">
    <property type="entry name" value="Cold_shock_A"/>
    <property type="match status" value="1"/>
</dbReference>
<organism evidence="2 3">
    <name type="scientific">Cloacibacterium normanense</name>
    <dbReference type="NCBI Taxonomy" id="237258"/>
    <lineage>
        <taxon>Bacteria</taxon>
        <taxon>Pseudomonadati</taxon>
        <taxon>Bacteroidota</taxon>
        <taxon>Flavobacteriia</taxon>
        <taxon>Flavobacteriales</taxon>
        <taxon>Weeksellaceae</taxon>
    </lineage>
</organism>
<sequence>MILNYILAISTFSFLLFGFDKRNATLGGYRISEFVLLLLSFLGGSVGSLLGMLIFRHKISKTSFKIKFGLIFLVQILIIFYYLKSNY</sequence>
<dbReference type="RefSeq" id="WP_104793856.1">
    <property type="nucleotide sequence ID" value="NZ_PTPZ01000005.1"/>
</dbReference>
<dbReference type="InterPro" id="IPR012156">
    <property type="entry name" value="Cold_shock_CspA"/>
</dbReference>
<evidence type="ECO:0000313" key="2">
    <source>
        <dbReference type="EMBL" id="PPZ91150.1"/>
    </source>
</evidence>
<dbReference type="GO" id="GO:0003676">
    <property type="term" value="F:nucleic acid binding"/>
    <property type="evidence" value="ECO:0007669"/>
    <property type="project" value="InterPro"/>
</dbReference>
<comment type="caution">
    <text evidence="2">The sequence shown here is derived from an EMBL/GenBank/DDBJ whole genome shotgun (WGS) entry which is preliminary data.</text>
</comment>
<evidence type="ECO:0000256" key="1">
    <source>
        <dbReference type="SAM" id="Phobius"/>
    </source>
</evidence>
<dbReference type="EMBL" id="PTPZ01000005">
    <property type="protein sequence ID" value="PPZ91150.1"/>
    <property type="molecule type" value="Genomic_DNA"/>
</dbReference>
<feature type="transmembrane region" description="Helical" evidence="1">
    <location>
        <begin position="34"/>
        <end position="54"/>
    </location>
</feature>
<gene>
    <name evidence="2" type="ORF">C3729_09045</name>
</gene>
<keyword evidence="1" id="KW-0472">Membrane</keyword>
<name>A0A2S7I3H4_9FLAO</name>
<dbReference type="AlphaFoldDB" id="A0A2S7I3H4"/>
<dbReference type="Proteomes" id="UP000238565">
    <property type="component" value="Unassembled WGS sequence"/>
</dbReference>
<dbReference type="Pfam" id="PF06961">
    <property type="entry name" value="DUF1294"/>
    <property type="match status" value="1"/>
</dbReference>
<feature type="transmembrane region" description="Helical" evidence="1">
    <location>
        <begin position="66"/>
        <end position="83"/>
    </location>
</feature>
<keyword evidence="1" id="KW-0812">Transmembrane</keyword>
<evidence type="ECO:0000313" key="3">
    <source>
        <dbReference type="Proteomes" id="UP000238565"/>
    </source>
</evidence>
<proteinExistence type="predicted"/>
<keyword evidence="1" id="KW-1133">Transmembrane helix</keyword>
<dbReference type="InterPro" id="IPR010718">
    <property type="entry name" value="DUF1294"/>
</dbReference>
<accession>A0A2S7I3H4</accession>
<reference evidence="2 3" key="1">
    <citation type="submission" date="2018-02" db="EMBL/GenBank/DDBJ databases">
        <title>Draft genome sequence of bacterial isolates from marine environment.</title>
        <authorList>
            <person name="Singh S.K."/>
            <person name="Hill R."/>
            <person name="Major S."/>
            <person name="Cai H."/>
            <person name="Li Y."/>
        </authorList>
    </citation>
    <scope>NUCLEOTIDE SEQUENCE [LARGE SCALE GENOMIC DNA]</scope>
    <source>
        <strain evidence="2 3">IMET F</strain>
    </source>
</reference>